<dbReference type="EMBL" id="JBBPBM010000055">
    <property type="protein sequence ID" value="KAK8517879.1"/>
    <property type="molecule type" value="Genomic_DNA"/>
</dbReference>
<dbReference type="PROSITE" id="PS50089">
    <property type="entry name" value="ZF_RING_2"/>
    <property type="match status" value="1"/>
</dbReference>
<dbReference type="SUPFAM" id="SSF57850">
    <property type="entry name" value="RING/U-box"/>
    <property type="match status" value="1"/>
</dbReference>
<dbReference type="PANTHER" id="PTHR47258:SF1">
    <property type="entry name" value="E3 UBIQUITIN-PROTEIN LIGASE XERICO-RELATED"/>
    <property type="match status" value="1"/>
</dbReference>
<dbReference type="Pfam" id="PF13639">
    <property type="entry name" value="zf-RING_2"/>
    <property type="match status" value="1"/>
</dbReference>
<keyword evidence="7" id="KW-1185">Reference proteome</keyword>
<dbReference type="Proteomes" id="UP001472677">
    <property type="component" value="Unassembled WGS sequence"/>
</dbReference>
<reference evidence="6 7" key="1">
    <citation type="journal article" date="2024" name="G3 (Bethesda)">
        <title>Genome assembly of Hibiscus sabdariffa L. provides insights into metabolisms of medicinal natural products.</title>
        <authorList>
            <person name="Kim T."/>
        </authorList>
    </citation>
    <scope>NUCLEOTIDE SEQUENCE [LARGE SCALE GENOMIC DNA]</scope>
    <source>
        <strain evidence="6">TK-2024</strain>
        <tissue evidence="6">Old leaves</tissue>
    </source>
</reference>
<evidence type="ECO:0000313" key="7">
    <source>
        <dbReference type="Proteomes" id="UP001472677"/>
    </source>
</evidence>
<keyword evidence="2 4" id="KW-0863">Zinc-finger</keyword>
<dbReference type="SMART" id="SM00744">
    <property type="entry name" value="RINGv"/>
    <property type="match status" value="1"/>
</dbReference>
<keyword evidence="1" id="KW-0479">Metal-binding</keyword>
<keyword evidence="3" id="KW-0862">Zinc</keyword>
<evidence type="ECO:0000256" key="4">
    <source>
        <dbReference type="PROSITE-ProRule" id="PRU00175"/>
    </source>
</evidence>
<feature type="domain" description="RING-type" evidence="5">
    <location>
        <begin position="230"/>
        <end position="272"/>
    </location>
</feature>
<dbReference type="InterPro" id="IPR044249">
    <property type="entry name" value="XERICO-like"/>
</dbReference>
<organism evidence="6 7">
    <name type="scientific">Hibiscus sabdariffa</name>
    <name type="common">roselle</name>
    <dbReference type="NCBI Taxonomy" id="183260"/>
    <lineage>
        <taxon>Eukaryota</taxon>
        <taxon>Viridiplantae</taxon>
        <taxon>Streptophyta</taxon>
        <taxon>Embryophyta</taxon>
        <taxon>Tracheophyta</taxon>
        <taxon>Spermatophyta</taxon>
        <taxon>Magnoliopsida</taxon>
        <taxon>eudicotyledons</taxon>
        <taxon>Gunneridae</taxon>
        <taxon>Pentapetalae</taxon>
        <taxon>rosids</taxon>
        <taxon>malvids</taxon>
        <taxon>Malvales</taxon>
        <taxon>Malvaceae</taxon>
        <taxon>Malvoideae</taxon>
        <taxon>Hibiscus</taxon>
    </lineage>
</organism>
<proteinExistence type="predicted"/>
<dbReference type="PANTHER" id="PTHR47258">
    <property type="match status" value="1"/>
</dbReference>
<gene>
    <name evidence="6" type="ORF">V6N12_016717</name>
</gene>
<comment type="caution">
    <text evidence="6">The sequence shown here is derived from an EMBL/GenBank/DDBJ whole genome shotgun (WGS) entry which is preliminary data.</text>
</comment>
<dbReference type="SMART" id="SM00184">
    <property type="entry name" value="RING"/>
    <property type="match status" value="1"/>
</dbReference>
<dbReference type="InterPro" id="IPR001841">
    <property type="entry name" value="Znf_RING"/>
</dbReference>
<accession>A0ABR2CEE3</accession>
<evidence type="ECO:0000313" key="6">
    <source>
        <dbReference type="EMBL" id="KAK8517879.1"/>
    </source>
</evidence>
<evidence type="ECO:0000256" key="3">
    <source>
        <dbReference type="ARBA" id="ARBA00022833"/>
    </source>
</evidence>
<dbReference type="Gene3D" id="3.30.40.10">
    <property type="entry name" value="Zinc/RING finger domain, C3HC4 (zinc finger)"/>
    <property type="match status" value="1"/>
</dbReference>
<dbReference type="InterPro" id="IPR011016">
    <property type="entry name" value="Znf_RING-CH"/>
</dbReference>
<name>A0ABR2CEE3_9ROSI</name>
<sequence>MDGQVQIYGSLRTTQLGTKPKARKCGPPTRPEIVSLKSDSEHKPVSYGVSFVPYIHLMSNSHIPPYCPLGKYFLDENESCLVLVLVCSYGFGWSLRKSRIMPSSKQDLVFHFEIPNSIQKMGLSSLPTPSEGMMCVLLVNAALFFSTIKGILRPILRIVGIHLSPPPSSSSSLDSMTSAPGPPYVDYDEGRRELASFASAAKIYLAEFRGNNPTIRFDTLSSSERPEYDCPVCRCEFEPESEVNLLSCNHLFHQECVEKWLRYLRGTCPVCRTPMLADGDFASYY</sequence>
<evidence type="ECO:0000259" key="5">
    <source>
        <dbReference type="PROSITE" id="PS50089"/>
    </source>
</evidence>
<protein>
    <recommendedName>
        <fullName evidence="5">RING-type domain-containing protein</fullName>
    </recommendedName>
</protein>
<dbReference type="CDD" id="cd16454">
    <property type="entry name" value="RING-H2_PA-TM-RING"/>
    <property type="match status" value="1"/>
</dbReference>
<evidence type="ECO:0000256" key="1">
    <source>
        <dbReference type="ARBA" id="ARBA00022723"/>
    </source>
</evidence>
<evidence type="ECO:0000256" key="2">
    <source>
        <dbReference type="ARBA" id="ARBA00022771"/>
    </source>
</evidence>
<dbReference type="InterPro" id="IPR013083">
    <property type="entry name" value="Znf_RING/FYVE/PHD"/>
</dbReference>